<gene>
    <name evidence="1" type="ORF">BST96_04420</name>
</gene>
<dbReference type="STRING" id="716816.BST96_04420"/>
<dbReference type="EMBL" id="CP019343">
    <property type="protein sequence ID" value="ARN76297.1"/>
    <property type="molecule type" value="Genomic_DNA"/>
</dbReference>
<dbReference type="KEGG" id="osg:BST96_04420"/>
<dbReference type="AlphaFoldDB" id="A0A1X9NNG0"/>
<protein>
    <submittedName>
        <fullName evidence="1">Uncharacterized protein</fullName>
    </submittedName>
</protein>
<name>A0A1X9NNG0_9GAMM</name>
<accession>A0A1X9NNG0</accession>
<sequence>MEAIIELLLANGNTLARADRWHNDMAATICFVTEPVDFDLIEGHFELPPCVRLSKDRGAIECDETWRTIQGPPR</sequence>
<organism evidence="1 2">
    <name type="scientific">Oceanicoccus sagamiensis</name>
    <dbReference type="NCBI Taxonomy" id="716816"/>
    <lineage>
        <taxon>Bacteria</taxon>
        <taxon>Pseudomonadati</taxon>
        <taxon>Pseudomonadota</taxon>
        <taxon>Gammaproteobacteria</taxon>
        <taxon>Cellvibrionales</taxon>
        <taxon>Spongiibacteraceae</taxon>
        <taxon>Oceanicoccus</taxon>
    </lineage>
</organism>
<evidence type="ECO:0000313" key="2">
    <source>
        <dbReference type="Proteomes" id="UP000193450"/>
    </source>
</evidence>
<reference evidence="1 2" key="1">
    <citation type="submission" date="2016-11" db="EMBL/GenBank/DDBJ databases">
        <title>Trade-off between light-utilization and light-protection in marine flavobacteria.</title>
        <authorList>
            <person name="Kumagai Y."/>
        </authorList>
    </citation>
    <scope>NUCLEOTIDE SEQUENCE [LARGE SCALE GENOMIC DNA]</scope>
    <source>
        <strain evidence="1 2">NBRC 107125</strain>
    </source>
</reference>
<keyword evidence="2" id="KW-1185">Reference proteome</keyword>
<evidence type="ECO:0000313" key="1">
    <source>
        <dbReference type="EMBL" id="ARN76297.1"/>
    </source>
</evidence>
<dbReference type="Proteomes" id="UP000193450">
    <property type="component" value="Chromosome"/>
</dbReference>
<proteinExistence type="predicted"/>